<proteinExistence type="predicted"/>
<gene>
    <name evidence="2" type="ORF">SEVIR_2G104400v2</name>
</gene>
<reference evidence="2" key="1">
    <citation type="submission" date="2019-03" db="EMBL/GenBank/DDBJ databases">
        <title>WGS assembly of Setaria viridis.</title>
        <authorList>
            <person name="Huang P."/>
            <person name="Jenkins J."/>
            <person name="Grimwood J."/>
            <person name="Barry K."/>
            <person name="Healey A."/>
            <person name="Mamidi S."/>
            <person name="Sreedasyam A."/>
            <person name="Shu S."/>
            <person name="Feldman M."/>
            <person name="Wu J."/>
            <person name="Yu Y."/>
            <person name="Chen C."/>
            <person name="Johnson J."/>
            <person name="Rokhsar D."/>
            <person name="Baxter I."/>
            <person name="Schmutz J."/>
            <person name="Brutnell T."/>
            <person name="Kellogg E."/>
        </authorList>
    </citation>
    <scope>NUCLEOTIDE SEQUENCE [LARGE SCALE GENOMIC DNA]</scope>
</reference>
<keyword evidence="3" id="KW-1185">Reference proteome</keyword>
<name>A0A4U6VQF3_SETVI</name>
<dbReference type="AlphaFoldDB" id="A0A4U6VQF3"/>
<dbReference type="Proteomes" id="UP000298652">
    <property type="component" value="Chromosome 2"/>
</dbReference>
<evidence type="ECO:0000313" key="2">
    <source>
        <dbReference type="EMBL" id="TKW31412.1"/>
    </source>
</evidence>
<dbReference type="Gramene" id="TKW31412">
    <property type="protein sequence ID" value="TKW31412"/>
    <property type="gene ID" value="SEVIR_2G104400v2"/>
</dbReference>
<evidence type="ECO:0000313" key="3">
    <source>
        <dbReference type="Proteomes" id="UP000298652"/>
    </source>
</evidence>
<sequence length="145" mass="15637">MIIEQSSHTACRQSQEDNIDIGWMEADRLDSAVTPGGVWLLPWQLPDANSTLLWPKARFGWVGGQPGPGQSRVEEGGAAAPRVRSGSRRKRAGRRRRRARCGGGGGGGKRRGRRGGEVAVESHNRERDGGGGEKERGREGAWGGQ</sequence>
<feature type="region of interest" description="Disordered" evidence="1">
    <location>
        <begin position="62"/>
        <end position="145"/>
    </location>
</feature>
<dbReference type="EMBL" id="CM016553">
    <property type="protein sequence ID" value="TKW31412.1"/>
    <property type="molecule type" value="Genomic_DNA"/>
</dbReference>
<organism evidence="2 3">
    <name type="scientific">Setaria viridis</name>
    <name type="common">Green bristlegrass</name>
    <name type="synonym">Setaria italica subsp. viridis</name>
    <dbReference type="NCBI Taxonomy" id="4556"/>
    <lineage>
        <taxon>Eukaryota</taxon>
        <taxon>Viridiplantae</taxon>
        <taxon>Streptophyta</taxon>
        <taxon>Embryophyta</taxon>
        <taxon>Tracheophyta</taxon>
        <taxon>Spermatophyta</taxon>
        <taxon>Magnoliopsida</taxon>
        <taxon>Liliopsida</taxon>
        <taxon>Poales</taxon>
        <taxon>Poaceae</taxon>
        <taxon>PACMAD clade</taxon>
        <taxon>Panicoideae</taxon>
        <taxon>Panicodae</taxon>
        <taxon>Paniceae</taxon>
        <taxon>Cenchrinae</taxon>
        <taxon>Setaria</taxon>
    </lineage>
</organism>
<accession>A0A4U6VQF3</accession>
<protein>
    <submittedName>
        <fullName evidence="2">Uncharacterized protein</fullName>
    </submittedName>
</protein>
<feature type="compositionally biased region" description="Basic residues" evidence="1">
    <location>
        <begin position="85"/>
        <end position="100"/>
    </location>
</feature>
<feature type="compositionally biased region" description="Basic and acidic residues" evidence="1">
    <location>
        <begin position="114"/>
        <end position="139"/>
    </location>
</feature>
<evidence type="ECO:0000256" key="1">
    <source>
        <dbReference type="SAM" id="MobiDB-lite"/>
    </source>
</evidence>